<reference evidence="2" key="1">
    <citation type="submission" date="2017-07" db="EMBL/GenBank/DDBJ databases">
        <authorList>
            <person name="Varghese N."/>
            <person name="Submissions S."/>
        </authorList>
    </citation>
    <scope>NUCLEOTIDE SEQUENCE [LARGE SCALE GENOMIC DNA]</scope>
    <source>
        <strain evidence="2">NLAE-zl-C134</strain>
    </source>
</reference>
<keyword evidence="1" id="KW-0966">Cell projection</keyword>
<evidence type="ECO:0000313" key="2">
    <source>
        <dbReference type="Proteomes" id="UP000254051"/>
    </source>
</evidence>
<dbReference type="Pfam" id="PF06289">
    <property type="entry name" value="FlbD"/>
    <property type="match status" value="1"/>
</dbReference>
<dbReference type="InterPro" id="IPR009384">
    <property type="entry name" value="SwrD-like"/>
</dbReference>
<keyword evidence="1" id="KW-0282">Flagellum</keyword>
<evidence type="ECO:0000313" key="1">
    <source>
        <dbReference type="EMBL" id="SUQ12752.1"/>
    </source>
</evidence>
<accession>A0A316A6N0</accession>
<keyword evidence="1" id="KW-0969">Cilium</keyword>
<dbReference type="AlphaFoldDB" id="A0A316A6N0"/>
<keyword evidence="2" id="KW-1185">Reference proteome</keyword>
<protein>
    <submittedName>
        <fullName evidence="1">Flagellar protein FlbD</fullName>
    </submittedName>
</protein>
<dbReference type="PANTHER" id="PTHR39185">
    <property type="entry name" value="SWARMING MOTILITY PROTEIN SWRD"/>
    <property type="match status" value="1"/>
</dbReference>
<gene>
    <name evidence="1" type="ORF">SAMN05216529_101649</name>
</gene>
<proteinExistence type="predicted"/>
<name>A0A316A6N0_9FIRM</name>
<sequence>MVQGKNPLHIREEAGAVVIELTKLNGEPILINPAQMEYIELIPESKIIMMNGKYHIVNENKDEIIARIIRFNQAIYYMHNREV</sequence>
<dbReference type="PANTHER" id="PTHR39185:SF1">
    <property type="entry name" value="SWARMING MOTILITY PROTEIN SWRD"/>
    <property type="match status" value="1"/>
</dbReference>
<dbReference type="Proteomes" id="UP000254051">
    <property type="component" value="Unassembled WGS sequence"/>
</dbReference>
<dbReference type="RefSeq" id="WP_278321217.1">
    <property type="nucleotide sequence ID" value="NZ_QGDS01000001.1"/>
</dbReference>
<dbReference type="EMBL" id="UHJJ01000001">
    <property type="protein sequence ID" value="SUQ12752.1"/>
    <property type="molecule type" value="Genomic_DNA"/>
</dbReference>
<organism evidence="1 2">
    <name type="scientific">Faecalicatena contorta</name>
    <dbReference type="NCBI Taxonomy" id="39482"/>
    <lineage>
        <taxon>Bacteria</taxon>
        <taxon>Bacillati</taxon>
        <taxon>Bacillota</taxon>
        <taxon>Clostridia</taxon>
        <taxon>Lachnospirales</taxon>
        <taxon>Lachnospiraceae</taxon>
        <taxon>Faecalicatena</taxon>
    </lineage>
</organism>